<evidence type="ECO:0000313" key="2">
    <source>
        <dbReference type="EMBL" id="KAF5601642.1"/>
    </source>
</evidence>
<dbReference type="EMBL" id="JAAOAR010000070">
    <property type="protein sequence ID" value="KAF5601642.1"/>
    <property type="molecule type" value="Genomic_DNA"/>
</dbReference>
<dbReference type="Pfam" id="PF06985">
    <property type="entry name" value="HET"/>
    <property type="match status" value="1"/>
</dbReference>
<dbReference type="Proteomes" id="UP000544095">
    <property type="component" value="Unassembled WGS sequence"/>
</dbReference>
<comment type="caution">
    <text evidence="2">The sequence shown here is derived from an EMBL/GenBank/DDBJ whole genome shotgun (WGS) entry which is preliminary data.</text>
</comment>
<keyword evidence="3" id="KW-1185">Reference proteome</keyword>
<evidence type="ECO:0000259" key="1">
    <source>
        <dbReference type="Pfam" id="PF06985"/>
    </source>
</evidence>
<name>A0A8H5PSJ6_9HYPO</name>
<reference evidence="2 3" key="1">
    <citation type="submission" date="2020-05" db="EMBL/GenBank/DDBJ databases">
        <title>Identification and distribution of gene clusters putatively required for synthesis of sphingolipid metabolism inhibitors in phylogenetically diverse species of the filamentous fungus Fusarium.</title>
        <authorList>
            <person name="Kim H.-S."/>
            <person name="Busman M."/>
            <person name="Brown D.W."/>
            <person name="Divon H."/>
            <person name="Uhlig S."/>
            <person name="Proctor R.H."/>
        </authorList>
    </citation>
    <scope>NUCLEOTIDE SEQUENCE [LARGE SCALE GENOMIC DNA]</scope>
    <source>
        <strain evidence="2 3">NRRL 25211</strain>
    </source>
</reference>
<evidence type="ECO:0000313" key="3">
    <source>
        <dbReference type="Proteomes" id="UP000544095"/>
    </source>
</evidence>
<dbReference type="PANTHER" id="PTHR33112">
    <property type="entry name" value="DOMAIN PROTEIN, PUTATIVE-RELATED"/>
    <property type="match status" value="1"/>
</dbReference>
<dbReference type="PANTHER" id="PTHR33112:SF8">
    <property type="entry name" value="HETEROKARYON INCOMPATIBILITY DOMAIN-CONTAINING PROTEIN"/>
    <property type="match status" value="1"/>
</dbReference>
<feature type="domain" description="Heterokaryon incompatibility" evidence="1">
    <location>
        <begin position="219"/>
        <end position="378"/>
    </location>
</feature>
<organism evidence="2 3">
    <name type="scientific">Fusarium pseudoanthophilum</name>
    <dbReference type="NCBI Taxonomy" id="48495"/>
    <lineage>
        <taxon>Eukaryota</taxon>
        <taxon>Fungi</taxon>
        <taxon>Dikarya</taxon>
        <taxon>Ascomycota</taxon>
        <taxon>Pezizomycotina</taxon>
        <taxon>Sordariomycetes</taxon>
        <taxon>Hypocreomycetidae</taxon>
        <taxon>Hypocreales</taxon>
        <taxon>Nectriaceae</taxon>
        <taxon>Fusarium</taxon>
        <taxon>Fusarium fujikuroi species complex</taxon>
    </lineage>
</organism>
<dbReference type="AlphaFoldDB" id="A0A8H5PSJ6"/>
<dbReference type="InterPro" id="IPR010730">
    <property type="entry name" value="HET"/>
</dbReference>
<accession>A0A8H5PSJ6</accession>
<proteinExistence type="predicted"/>
<sequence length="788" mass="90677">MSLCKICLTAVPDFPRIVVSSESSYETKGPLSAIRKWKKQAHPDRPLEISWTTRSESPMHLSWEAFLVSLDADCPVCWKIWRTIRSSAAASPFEEHVNEFRAILTLATYKLDGCQYTMGIWVTGKGIERTQFQFRIWKTTREVFEQAEREAPIPTQHTPQSAALVTNRWLGICDTEHSLCMERISSSPDAKMPKRLLDLGCKDSTTWSIFETQQAKVPYVTLSHRWSENTPTLLKENYQDYCNAQPDSFFPRDYRDVVSICRAIPIRYIWIDSLCIIQDDDGSDFRHEAPLMMDFYRYSFLTIMICWEVSDATVFRKCRPRSIARPKPPSYCQPADDGNDQLAPSKADHVFVEPQNLTDYRTDVIRSPINRRAWVLQERCLSRRILCLGSDQLWWECEGSSVASRVTSEASPWGDPQSHDRGTLHSLADNDIGYSWGWVVERYTNCELTYEQDRFIAISGLAGVRAKLSGDTYFAGIWLESWMQGLLWQPELPRHRVDRKKSILVKAQTMILPSWSWLSFSGSVLEGASMCDQGPRISLSDPNSFESDIFRPLALLSEGIFTPPDADPFTSFEQAILRIRCLLIPVQFEGTVDIKNATYLYWQDHNQDHDIEICSVGLDCLRLLSCEAQQQHATFRFQFSRIPDDSLRHFLIPLYLRRDNSVMPIKPSNNDIEAFGLIVEETLNDNGEREFIRVGMWREDYRYSSQLGPMISNTIISQRIGEAPPEDEVNDQTEVERIFEMKLREYSLEHASSDHGADGTADDSMFIVASFQFIGMEYYFFSVVSKDF</sequence>
<gene>
    <name evidence="2" type="ORF">FPANT_1679</name>
</gene>
<protein>
    <recommendedName>
        <fullName evidence="1">Heterokaryon incompatibility domain-containing protein</fullName>
    </recommendedName>
</protein>